<accession>A0A192Y7P4</accession>
<dbReference type="EMBL" id="KU521356">
    <property type="protein sequence ID" value="ANM45006.1"/>
    <property type="molecule type" value="Genomic_DNA"/>
</dbReference>
<organism evidence="1 2">
    <name type="scientific">Pseudomonas phage KTN4</name>
    <dbReference type="NCBI Taxonomy" id="1862701"/>
    <lineage>
        <taxon>Viruses</taxon>
        <taxon>Duplodnaviria</taxon>
        <taxon>Heunggongvirae</taxon>
        <taxon>Uroviricota</taxon>
        <taxon>Caudoviricetes</taxon>
        <taxon>Chimalliviridae</taxon>
        <taxon>Phikzvirus</taxon>
        <taxon>Phikzvirus phiKZ</taxon>
    </lineage>
</organism>
<reference evidence="1 2" key="1">
    <citation type="journal article" date="2016" name="Sci. Rep.">
        <title>A proposed integrated approach for the preclinical evaluation of phage therapy in Pseudomonas infections.</title>
        <authorList>
            <person name="Danis-Wlodarczyk K."/>
            <person name="Vandenheuvel D."/>
            <person name="Jang H.B."/>
            <person name="Briers Y."/>
            <person name="Olszak T."/>
            <person name="Arabski M."/>
            <person name="Wasik S."/>
            <person name="Drabik M."/>
            <person name="Higgins G."/>
            <person name="Tyrrell J."/>
            <person name="Harvey B.J."/>
            <person name="Noben J.P."/>
            <person name="Lavigne R."/>
            <person name="Drulis-Kawa Z."/>
        </authorList>
    </citation>
    <scope>NUCLEOTIDE SEQUENCE [LARGE SCALE GENOMIC DNA]</scope>
</reference>
<protein>
    <submittedName>
        <fullName evidence="1">Uncharacterized protein</fullName>
    </submittedName>
</protein>
<proteinExistence type="predicted"/>
<dbReference type="Proteomes" id="UP000224336">
    <property type="component" value="Segment"/>
</dbReference>
<name>A0A192Y7P4_9CAUD</name>
<gene>
    <name evidence="1" type="ORF">KTN4_248</name>
</gene>
<evidence type="ECO:0000313" key="1">
    <source>
        <dbReference type="EMBL" id="ANM45006.1"/>
    </source>
</evidence>
<sequence length="236" mass="28204">MGDYVYLETQAKVNNEWIGIEDIELTQNYDLYAYLLDIRNYWDVKPFAYHNGVPDDLKKKPEWWSSYDDDPRCDAWISGEAILKGMSELKPVTKTVYMSLYTYMSWDRMSEPDCYSRYSPRLVTDEPKINKISQKQLQYYKNLTESFYSLNLKANYDWKVIDGRLQRVGPKCGKNHLRNLRRVSRYLSFCNVPNEPIKVTYTLTADQQRKEFKPFIYQVRNAVLKYGDIRLLMRVR</sequence>
<evidence type="ECO:0000313" key="2">
    <source>
        <dbReference type="Proteomes" id="UP000224336"/>
    </source>
</evidence>